<sequence>MFLVPEEQNSNYFRKKHYRSQKRSISEDQKDVCREDKFILRAPVMLVEKAAKKKEGTFKLIKLFGA</sequence>
<dbReference type="AlphaFoldDB" id="A0A0K0G603"/>
<keyword evidence="1" id="KW-1185">Reference proteome</keyword>
<evidence type="ECO:0000313" key="1">
    <source>
        <dbReference type="Proteomes" id="UP000035680"/>
    </source>
</evidence>
<evidence type="ECO:0000313" key="2">
    <source>
        <dbReference type="WBParaSite" id="SVE_2017900.1"/>
    </source>
</evidence>
<dbReference type="WBParaSite" id="SVE_2017900.1">
    <property type="protein sequence ID" value="SVE_2017900.1"/>
    <property type="gene ID" value="SVE_2017900"/>
</dbReference>
<reference evidence="2" key="2">
    <citation type="submission" date="2015-08" db="UniProtKB">
        <authorList>
            <consortium name="WormBaseParasite"/>
        </authorList>
    </citation>
    <scope>IDENTIFICATION</scope>
</reference>
<proteinExistence type="predicted"/>
<accession>A0A0K0G603</accession>
<dbReference type="Proteomes" id="UP000035680">
    <property type="component" value="Unassembled WGS sequence"/>
</dbReference>
<organism evidence="1 2">
    <name type="scientific">Strongyloides venezuelensis</name>
    <name type="common">Threadworm</name>
    <dbReference type="NCBI Taxonomy" id="75913"/>
    <lineage>
        <taxon>Eukaryota</taxon>
        <taxon>Metazoa</taxon>
        <taxon>Ecdysozoa</taxon>
        <taxon>Nematoda</taxon>
        <taxon>Chromadorea</taxon>
        <taxon>Rhabditida</taxon>
        <taxon>Tylenchina</taxon>
        <taxon>Panagrolaimomorpha</taxon>
        <taxon>Strongyloidoidea</taxon>
        <taxon>Strongyloididae</taxon>
        <taxon>Strongyloides</taxon>
    </lineage>
</organism>
<reference evidence="1" key="1">
    <citation type="submission" date="2014-07" db="EMBL/GenBank/DDBJ databases">
        <authorList>
            <person name="Martin A.A"/>
            <person name="De Silva N."/>
        </authorList>
    </citation>
    <scope>NUCLEOTIDE SEQUENCE</scope>
</reference>
<protein>
    <submittedName>
        <fullName evidence="2">Uncharacterized protein</fullName>
    </submittedName>
</protein>
<name>A0A0K0G603_STRVS</name>